<evidence type="ECO:0000256" key="6">
    <source>
        <dbReference type="ARBA" id="ARBA00023209"/>
    </source>
</evidence>
<comment type="catalytic activity">
    <reaction evidence="1 10">
        <text>a fatty acyl-[ACP] + phosphate = an acyl phosphate + holo-[ACP]</text>
        <dbReference type="Rhea" id="RHEA:42292"/>
        <dbReference type="Rhea" id="RHEA-COMP:9685"/>
        <dbReference type="Rhea" id="RHEA-COMP:14125"/>
        <dbReference type="ChEBI" id="CHEBI:43474"/>
        <dbReference type="ChEBI" id="CHEBI:59918"/>
        <dbReference type="ChEBI" id="CHEBI:64479"/>
        <dbReference type="ChEBI" id="CHEBI:138651"/>
        <dbReference type="EC" id="2.3.1.274"/>
    </reaction>
</comment>
<evidence type="ECO:0000256" key="5">
    <source>
        <dbReference type="ARBA" id="ARBA00023098"/>
    </source>
</evidence>
<comment type="pathway">
    <text evidence="10">Lipid metabolism; phospholipid metabolism.</text>
</comment>
<comment type="subunit">
    <text evidence="9 10">Homodimer. Probably interacts with PlsY.</text>
</comment>
<proteinExistence type="inferred from homology"/>
<dbReference type="GO" id="GO:0005737">
    <property type="term" value="C:cytoplasm"/>
    <property type="evidence" value="ECO:0007669"/>
    <property type="project" value="UniProtKB-SubCell"/>
</dbReference>
<accession>A0A9D2AYR2</accession>
<keyword evidence="5 10" id="KW-0443">Lipid metabolism</keyword>
<dbReference type="SUPFAM" id="SSF53659">
    <property type="entry name" value="Isocitrate/Isopropylmalate dehydrogenase-like"/>
    <property type="match status" value="1"/>
</dbReference>
<dbReference type="GO" id="GO:0008654">
    <property type="term" value="P:phospholipid biosynthetic process"/>
    <property type="evidence" value="ECO:0007669"/>
    <property type="project" value="UniProtKB-KW"/>
</dbReference>
<dbReference type="InterPro" id="IPR003664">
    <property type="entry name" value="FA_synthesis"/>
</dbReference>
<dbReference type="PIRSF" id="PIRSF002465">
    <property type="entry name" value="Phsphlp_syn_PlsX"/>
    <property type="match status" value="1"/>
</dbReference>
<comment type="similarity">
    <text evidence="10">Belongs to the PlsX family.</text>
</comment>
<evidence type="ECO:0000256" key="7">
    <source>
        <dbReference type="ARBA" id="ARBA00023264"/>
    </source>
</evidence>
<dbReference type="InterPro" id="IPR012281">
    <property type="entry name" value="Phospholipid_synth_PlsX-like"/>
</dbReference>
<dbReference type="HAMAP" id="MF_00019">
    <property type="entry name" value="PlsX"/>
    <property type="match status" value="1"/>
</dbReference>
<dbReference type="GO" id="GO:0043811">
    <property type="term" value="F:phosphate:acyl-[acyl carrier protein] acyltransferase activity"/>
    <property type="evidence" value="ECO:0007669"/>
    <property type="project" value="UniProtKB-UniRule"/>
</dbReference>
<organism evidence="11 12">
    <name type="scientific">Candidatus Sphingobacterium stercoripullorum</name>
    <dbReference type="NCBI Taxonomy" id="2838759"/>
    <lineage>
        <taxon>Bacteria</taxon>
        <taxon>Pseudomonadati</taxon>
        <taxon>Bacteroidota</taxon>
        <taxon>Sphingobacteriia</taxon>
        <taxon>Sphingobacteriales</taxon>
        <taxon>Sphingobacteriaceae</taxon>
        <taxon>Sphingobacterium</taxon>
    </lineage>
</organism>
<reference evidence="11" key="2">
    <citation type="submission" date="2021-04" db="EMBL/GenBank/DDBJ databases">
        <authorList>
            <person name="Gilroy R."/>
        </authorList>
    </citation>
    <scope>NUCLEOTIDE SEQUENCE</scope>
    <source>
        <strain evidence="11">1719</strain>
    </source>
</reference>
<dbReference type="Proteomes" id="UP000824156">
    <property type="component" value="Unassembled WGS sequence"/>
</dbReference>
<evidence type="ECO:0000256" key="3">
    <source>
        <dbReference type="ARBA" id="ARBA00022516"/>
    </source>
</evidence>
<keyword evidence="7 10" id="KW-1208">Phospholipid metabolism</keyword>
<evidence type="ECO:0000256" key="9">
    <source>
        <dbReference type="ARBA" id="ARBA00046608"/>
    </source>
</evidence>
<evidence type="ECO:0000256" key="8">
    <source>
        <dbReference type="ARBA" id="ARBA00024069"/>
    </source>
</evidence>
<reference evidence="11" key="1">
    <citation type="journal article" date="2021" name="PeerJ">
        <title>Extensive microbial diversity within the chicken gut microbiome revealed by metagenomics and culture.</title>
        <authorList>
            <person name="Gilroy R."/>
            <person name="Ravi A."/>
            <person name="Getino M."/>
            <person name="Pursley I."/>
            <person name="Horton D.L."/>
            <person name="Alikhan N.F."/>
            <person name="Baker D."/>
            <person name="Gharbi K."/>
            <person name="Hall N."/>
            <person name="Watson M."/>
            <person name="Adriaenssens E.M."/>
            <person name="Foster-Nyarko E."/>
            <person name="Jarju S."/>
            <person name="Secka A."/>
            <person name="Antonio M."/>
            <person name="Oren A."/>
            <person name="Chaudhuri R.R."/>
            <person name="La Ragione R."/>
            <person name="Hildebrand F."/>
            <person name="Pallen M.J."/>
        </authorList>
    </citation>
    <scope>NUCLEOTIDE SEQUENCE</scope>
    <source>
        <strain evidence="11">1719</strain>
    </source>
</reference>
<evidence type="ECO:0000256" key="4">
    <source>
        <dbReference type="ARBA" id="ARBA00022679"/>
    </source>
</evidence>
<keyword evidence="6 10" id="KW-0594">Phospholipid biosynthesis</keyword>
<keyword evidence="2 10" id="KW-0963">Cytoplasm</keyword>
<dbReference type="Pfam" id="PF02504">
    <property type="entry name" value="FA_synthesis"/>
    <property type="match status" value="1"/>
</dbReference>
<comment type="subcellular location">
    <subcellularLocation>
        <location evidence="10">Cytoplasm</location>
    </subcellularLocation>
    <text evidence="10">Associated with the membrane possibly through PlsY.</text>
</comment>
<dbReference type="PANTHER" id="PTHR30100">
    <property type="entry name" value="FATTY ACID/PHOSPHOLIPID SYNTHESIS PROTEIN PLSX"/>
    <property type="match status" value="1"/>
</dbReference>
<dbReference type="NCBIfam" id="TIGR00182">
    <property type="entry name" value="plsX"/>
    <property type="match status" value="1"/>
</dbReference>
<protein>
    <recommendedName>
        <fullName evidence="8 10">Phosphate acyltransferase</fullName>
        <ecNumber evidence="8 10">2.3.1.274</ecNumber>
    </recommendedName>
    <alternativeName>
        <fullName evidence="10">Acyl-ACP phosphotransacylase</fullName>
    </alternativeName>
    <alternativeName>
        <fullName evidence="10">Acyl-[acyl-carrier-protein]--phosphate acyltransferase</fullName>
    </alternativeName>
    <alternativeName>
        <fullName evidence="10">Phosphate-acyl-ACP acyltransferase</fullName>
    </alternativeName>
</protein>
<comment type="function">
    <text evidence="10">Catalyzes the reversible formation of acyl-phosphate (acyl-PO(4)) from acyl-[acyl-carrier-protein] (acyl-ACP). This enzyme utilizes acyl-ACP as fatty acyl donor, but not acyl-CoA.</text>
</comment>
<dbReference type="GO" id="GO:0006633">
    <property type="term" value="P:fatty acid biosynthetic process"/>
    <property type="evidence" value="ECO:0007669"/>
    <property type="project" value="UniProtKB-UniRule"/>
</dbReference>
<dbReference type="PANTHER" id="PTHR30100:SF1">
    <property type="entry name" value="PHOSPHATE ACYLTRANSFERASE"/>
    <property type="match status" value="1"/>
</dbReference>
<dbReference type="AlphaFoldDB" id="A0A9D2AYR2"/>
<dbReference type="Gene3D" id="3.40.718.10">
    <property type="entry name" value="Isopropylmalate Dehydrogenase"/>
    <property type="match status" value="1"/>
</dbReference>
<keyword evidence="11" id="KW-0012">Acyltransferase</keyword>
<comment type="caution">
    <text evidence="11">The sequence shown here is derived from an EMBL/GenBank/DDBJ whole genome shotgun (WGS) entry which is preliminary data.</text>
</comment>
<evidence type="ECO:0000256" key="1">
    <source>
        <dbReference type="ARBA" id="ARBA00001232"/>
    </source>
</evidence>
<evidence type="ECO:0000313" key="12">
    <source>
        <dbReference type="Proteomes" id="UP000824156"/>
    </source>
</evidence>
<keyword evidence="3 10" id="KW-0444">Lipid biosynthesis</keyword>
<evidence type="ECO:0000256" key="2">
    <source>
        <dbReference type="ARBA" id="ARBA00022490"/>
    </source>
</evidence>
<keyword evidence="4 10" id="KW-0808">Transferase</keyword>
<dbReference type="EMBL" id="DXEZ01000208">
    <property type="protein sequence ID" value="HIX54833.1"/>
    <property type="molecule type" value="Genomic_DNA"/>
</dbReference>
<evidence type="ECO:0000256" key="10">
    <source>
        <dbReference type="HAMAP-Rule" id="MF_00019"/>
    </source>
</evidence>
<name>A0A9D2AYR2_9SPHI</name>
<evidence type="ECO:0000313" key="11">
    <source>
        <dbReference type="EMBL" id="HIX54833.1"/>
    </source>
</evidence>
<dbReference type="EC" id="2.3.1.274" evidence="8 10"/>
<gene>
    <name evidence="10 11" type="primary">plsX</name>
    <name evidence="11" type="ORF">H9853_07395</name>
</gene>
<sequence length="312" mass="33819">MKIGLDALGGDHAPESTIVGALKALAELSLEDRIVLFGDEEDCKRRIQEAGGDSSKFDFCHAPENISMHEHPTKAVVQKPNSSISKGFSYLQEGKIDSFASAGNTGAMLVGSMFTIKTIPGVLRPAIATVVPKLKNGSGLLLDVGANADCKPEMLNQFAVLGSLYCQHVAGIDNPKVGLINIGEEEEKGNHLTIASYALMKENEKINFIGNAEGRELFTEYADVYICDGYTGNVILKLAESFYVATLKKGFKDDFFDRFNYERYGGTPILGVNAPVIVGHGISSPKAIKNMLLLSRDMVKSNYVDKIRSAFN</sequence>